<dbReference type="PANTHER" id="PTHR44360">
    <property type="entry name" value="DNAJ HOMOLOG SUBFAMILY B MEMBER 9"/>
    <property type="match status" value="1"/>
</dbReference>
<dbReference type="PANTHER" id="PTHR44360:SF1">
    <property type="entry name" value="DNAJ HOMOLOG SUBFAMILY B MEMBER 9"/>
    <property type="match status" value="1"/>
</dbReference>
<comment type="subunit">
    <text evidence="10">Interacts with HSPA5/BiP; interaction is direct. Interacts with ERN1/IRE1 (via the luminal region). Interacts with DERL1.</text>
</comment>
<reference evidence="13 14" key="1">
    <citation type="submission" date="2024-09" db="EMBL/GenBank/DDBJ databases">
        <title>A chromosome-level genome assembly of Gray's grenadier anchovy, Coilia grayii.</title>
        <authorList>
            <person name="Fu Z."/>
        </authorList>
    </citation>
    <scope>NUCLEOTIDE SEQUENCE [LARGE SCALE GENOMIC DNA]</scope>
    <source>
        <strain evidence="13">G4</strain>
        <tissue evidence="13">Muscle</tissue>
    </source>
</reference>
<evidence type="ECO:0000259" key="12">
    <source>
        <dbReference type="PROSITE" id="PS50076"/>
    </source>
</evidence>
<dbReference type="Proteomes" id="UP001591681">
    <property type="component" value="Unassembled WGS sequence"/>
</dbReference>
<protein>
    <recommendedName>
        <fullName evidence="7">DnaJ homolog subfamily B member 9</fullName>
    </recommendedName>
    <alternativeName>
        <fullName evidence="8">Endoplasmic reticulum DNA J domain-containing protein 4</fullName>
    </alternativeName>
</protein>
<dbReference type="InterPro" id="IPR018253">
    <property type="entry name" value="DnaJ_domain_CS"/>
</dbReference>
<keyword evidence="14" id="KW-1185">Reference proteome</keyword>
<keyword evidence="2" id="KW-0597">Phosphoprotein</keyword>
<proteinExistence type="predicted"/>
<keyword evidence="3" id="KW-0732">Signal</keyword>
<dbReference type="GO" id="GO:0006986">
    <property type="term" value="P:response to unfolded protein"/>
    <property type="evidence" value="ECO:0007669"/>
    <property type="project" value="UniProtKB-KW"/>
</dbReference>
<dbReference type="GO" id="GO:0005783">
    <property type="term" value="C:endoplasmic reticulum"/>
    <property type="evidence" value="ECO:0007669"/>
    <property type="project" value="UniProtKB-SubCell"/>
</dbReference>
<keyword evidence="11" id="KW-0472">Membrane</keyword>
<keyword evidence="11" id="KW-1133">Transmembrane helix</keyword>
<feature type="transmembrane region" description="Helical" evidence="11">
    <location>
        <begin position="61"/>
        <end position="87"/>
    </location>
</feature>
<dbReference type="PROSITE" id="PS50076">
    <property type="entry name" value="DNAJ_2"/>
    <property type="match status" value="1"/>
</dbReference>
<keyword evidence="11" id="KW-0812">Transmembrane</keyword>
<evidence type="ECO:0000256" key="7">
    <source>
        <dbReference type="ARBA" id="ARBA00040158"/>
    </source>
</evidence>
<dbReference type="PRINTS" id="PR00625">
    <property type="entry name" value="JDOMAIN"/>
</dbReference>
<evidence type="ECO:0000256" key="6">
    <source>
        <dbReference type="ARBA" id="ARBA00023230"/>
    </source>
</evidence>
<dbReference type="SUPFAM" id="SSF46565">
    <property type="entry name" value="Chaperone J-domain"/>
    <property type="match status" value="1"/>
</dbReference>
<dbReference type="FunFam" id="1.10.287.110:FF:000054">
    <property type="entry name" value="dnaJ homolog subfamily B member 9"/>
    <property type="match status" value="1"/>
</dbReference>
<evidence type="ECO:0000256" key="2">
    <source>
        <dbReference type="ARBA" id="ARBA00022553"/>
    </source>
</evidence>
<organism evidence="13 14">
    <name type="scientific">Coilia grayii</name>
    <name type="common">Gray's grenadier anchovy</name>
    <dbReference type="NCBI Taxonomy" id="363190"/>
    <lineage>
        <taxon>Eukaryota</taxon>
        <taxon>Metazoa</taxon>
        <taxon>Chordata</taxon>
        <taxon>Craniata</taxon>
        <taxon>Vertebrata</taxon>
        <taxon>Euteleostomi</taxon>
        <taxon>Actinopterygii</taxon>
        <taxon>Neopterygii</taxon>
        <taxon>Teleostei</taxon>
        <taxon>Clupei</taxon>
        <taxon>Clupeiformes</taxon>
        <taxon>Clupeoidei</taxon>
        <taxon>Engraulidae</taxon>
        <taxon>Coilinae</taxon>
        <taxon>Coilia</taxon>
    </lineage>
</organism>
<keyword evidence="6" id="KW-0834">Unfolded protein response</keyword>
<dbReference type="Gene3D" id="1.10.287.110">
    <property type="entry name" value="DnaJ domain"/>
    <property type="match status" value="1"/>
</dbReference>
<evidence type="ECO:0000256" key="5">
    <source>
        <dbReference type="ARBA" id="ARBA00023186"/>
    </source>
</evidence>
<dbReference type="EMBL" id="JBHFQA010000002">
    <property type="protein sequence ID" value="KAL2103112.1"/>
    <property type="molecule type" value="Genomic_DNA"/>
</dbReference>
<dbReference type="InterPro" id="IPR036869">
    <property type="entry name" value="J_dom_sf"/>
</dbReference>
<dbReference type="PROSITE" id="PS00636">
    <property type="entry name" value="DNAJ_1"/>
    <property type="match status" value="1"/>
</dbReference>
<accession>A0ABD1KVD5</accession>
<comment type="caution">
    <text evidence="13">The sequence shown here is derived from an EMBL/GenBank/DDBJ whole genome shotgun (WGS) entry which is preliminary data.</text>
</comment>
<sequence length="283" mass="32758">MRRDVTYKKAYMCLQPGPIEMGLVISISSWPIALRFVGLSWRRVTGDDQLALALGTCWLRVTTLNLLTTAMATAQSVLTLAVCIMMITELILAEEDYYEILGVPKDATERQIKKAFHKLAMKYHPDRNKSPNAEAKFREIAEAYETLSDDKRRLEYDQMGRRASSFEGRRGGGQPFQQPFSFNFDDLFADFDMFGQNQHFKHSQQKRRFESHFQQRAPQGRHRQHFQGSFGAGLFDDMFENMERMFSFDMPRADGGFHRSAKQHCRTVTQRRGNMVTTYTDCS</sequence>
<evidence type="ECO:0000256" key="8">
    <source>
        <dbReference type="ARBA" id="ARBA00041533"/>
    </source>
</evidence>
<evidence type="ECO:0000256" key="9">
    <source>
        <dbReference type="ARBA" id="ARBA00045428"/>
    </source>
</evidence>
<comment type="subcellular location">
    <subcellularLocation>
        <location evidence="1">Endoplasmic reticulum</location>
    </subcellularLocation>
</comment>
<evidence type="ECO:0000256" key="1">
    <source>
        <dbReference type="ARBA" id="ARBA00004240"/>
    </source>
</evidence>
<dbReference type="InterPro" id="IPR051948">
    <property type="entry name" value="Hsp70_co-chaperone_J-domain"/>
</dbReference>
<evidence type="ECO:0000313" key="14">
    <source>
        <dbReference type="Proteomes" id="UP001591681"/>
    </source>
</evidence>
<dbReference type="CDD" id="cd06257">
    <property type="entry name" value="DnaJ"/>
    <property type="match status" value="1"/>
</dbReference>
<evidence type="ECO:0000256" key="10">
    <source>
        <dbReference type="ARBA" id="ARBA00046365"/>
    </source>
</evidence>
<keyword evidence="5" id="KW-0143">Chaperone</keyword>
<evidence type="ECO:0000256" key="11">
    <source>
        <dbReference type="SAM" id="Phobius"/>
    </source>
</evidence>
<dbReference type="AlphaFoldDB" id="A0ABD1KVD5"/>
<dbReference type="Pfam" id="PF00226">
    <property type="entry name" value="DnaJ"/>
    <property type="match status" value="1"/>
</dbReference>
<gene>
    <name evidence="13" type="ORF">ACEWY4_002280</name>
</gene>
<evidence type="ECO:0000256" key="4">
    <source>
        <dbReference type="ARBA" id="ARBA00022824"/>
    </source>
</evidence>
<evidence type="ECO:0000313" key="13">
    <source>
        <dbReference type="EMBL" id="KAL2103112.1"/>
    </source>
</evidence>
<dbReference type="SMART" id="SM00271">
    <property type="entry name" value="DnaJ"/>
    <property type="match status" value="1"/>
</dbReference>
<dbReference type="InterPro" id="IPR001623">
    <property type="entry name" value="DnaJ_domain"/>
</dbReference>
<keyword evidence="4" id="KW-0256">Endoplasmic reticulum</keyword>
<feature type="domain" description="J" evidence="12">
    <location>
        <begin position="96"/>
        <end position="160"/>
    </location>
</feature>
<evidence type="ECO:0000256" key="3">
    <source>
        <dbReference type="ARBA" id="ARBA00022729"/>
    </source>
</evidence>
<name>A0ABD1KVD5_9TELE</name>
<comment type="function">
    <text evidence="9">Co-chaperone for Hsp70 protein HSPA5/BiP that acts as a key repressor of the ERN1/IRE1-mediated unfolded protein response (UPR). J domain-containing co-chaperones stimulate the ATPase activity of Hsp70 proteins and are required for efficient substrate recognition by Hsp70 proteins. In the unstressed endoplasmic reticulum, interacts with the luminal region of ERN1/IRE1 and selectively recruits HSPA5/BiP: HSPA5/BiP disrupts the dimerization of the active ERN1/IRE1 luminal region, thereby inactivating ERN1/IRE1. Also involved in endoplasmic reticulum-associated degradation (ERAD) of misfolded proteins. Required for survival of B-cell progenitors and normal antibody production.</text>
</comment>